<sequence length="314" mass="33806">MISTALIPALAGAAQLIARPTAAAVGRNDRPLVLPLPTTQNDWRGVTRTLGRQGEVLAGTVYRVAFLRRDLRVVSKGVTITPDLAVGSYISFVRYADGSTLMMGDMAVLETELQHVTDTLHAHGIGQTALHKHLLTQKPAIWWTHVHGHGHDAVALARGLRAALDRTGTPHTEPPATKAHRLDLDTAGIDAALHAKGIQDGRIYKVIFARRERIIDGSRVLPKGTGSMTALIFQPVGHGRAAINGDFVLVASEVQRVIAALRHGGIDIVSLHSHGLTDSPRLFYIHFWAVDDAVKLARVLHRAVSTTNVSPPPA</sequence>
<protein>
    <recommendedName>
        <fullName evidence="3">DUF1259 domain-containing protein</fullName>
    </recommendedName>
</protein>
<dbReference type="Proteomes" id="UP000556084">
    <property type="component" value="Unassembled WGS sequence"/>
</dbReference>
<evidence type="ECO:0000313" key="1">
    <source>
        <dbReference type="EMBL" id="MBB4892580.1"/>
    </source>
</evidence>
<dbReference type="RefSeq" id="WP_343069432.1">
    <property type="nucleotide sequence ID" value="NZ_JACHJH010000002.1"/>
</dbReference>
<dbReference type="InterPro" id="IPR011094">
    <property type="entry name" value="Uncharacterised_LppY/LpqO"/>
</dbReference>
<evidence type="ECO:0008006" key="3">
    <source>
        <dbReference type="Google" id="ProtNLM"/>
    </source>
</evidence>
<gene>
    <name evidence="1" type="ORF">FHS39_001591</name>
</gene>
<organism evidence="1 2">
    <name type="scientific">Streptomyces olivoverticillatus</name>
    <dbReference type="NCBI Taxonomy" id="66427"/>
    <lineage>
        <taxon>Bacteria</taxon>
        <taxon>Bacillati</taxon>
        <taxon>Actinomycetota</taxon>
        <taxon>Actinomycetes</taxon>
        <taxon>Kitasatosporales</taxon>
        <taxon>Streptomycetaceae</taxon>
        <taxon>Streptomyces</taxon>
    </lineage>
</organism>
<dbReference type="AlphaFoldDB" id="A0A7W7PLA2"/>
<evidence type="ECO:0000313" key="2">
    <source>
        <dbReference type="Proteomes" id="UP000556084"/>
    </source>
</evidence>
<keyword evidence="2" id="KW-1185">Reference proteome</keyword>
<dbReference type="EMBL" id="JACHJH010000002">
    <property type="protein sequence ID" value="MBB4892580.1"/>
    <property type="molecule type" value="Genomic_DNA"/>
</dbReference>
<proteinExistence type="predicted"/>
<name>A0A7W7PLA2_9ACTN</name>
<accession>A0A7W7PLA2</accession>
<dbReference type="Pfam" id="PF07485">
    <property type="entry name" value="DUF1529"/>
    <property type="match status" value="2"/>
</dbReference>
<comment type="caution">
    <text evidence="1">The sequence shown here is derived from an EMBL/GenBank/DDBJ whole genome shotgun (WGS) entry which is preliminary data.</text>
</comment>
<reference evidence="1 2" key="1">
    <citation type="submission" date="2020-08" db="EMBL/GenBank/DDBJ databases">
        <title>Genomic Encyclopedia of Type Strains, Phase III (KMG-III): the genomes of soil and plant-associated and newly described type strains.</title>
        <authorList>
            <person name="Whitman W."/>
        </authorList>
    </citation>
    <scope>NUCLEOTIDE SEQUENCE [LARGE SCALE GENOMIC DNA]</scope>
    <source>
        <strain evidence="1 2">CECT 3266</strain>
    </source>
</reference>